<dbReference type="NCBIfam" id="TIGR02393">
    <property type="entry name" value="RpoD_Cterm"/>
    <property type="match status" value="1"/>
</dbReference>
<feature type="region of interest" description="Sigma-70 factor domain-3" evidence="5">
    <location>
        <begin position="365"/>
        <end position="441"/>
    </location>
</feature>
<evidence type="ECO:0000313" key="10">
    <source>
        <dbReference type="Proteomes" id="UP000419138"/>
    </source>
</evidence>
<dbReference type="Pfam" id="PF04542">
    <property type="entry name" value="Sigma70_r2"/>
    <property type="match status" value="1"/>
</dbReference>
<dbReference type="InterPro" id="IPR013324">
    <property type="entry name" value="RNA_pol_sigma_r3/r4-like"/>
</dbReference>
<feature type="region of interest" description="Sigma-70 factor domain-4" evidence="5">
    <location>
        <begin position="454"/>
        <end position="507"/>
    </location>
</feature>
<evidence type="ECO:0000256" key="5">
    <source>
        <dbReference type="HAMAP-Rule" id="MF_00963"/>
    </source>
</evidence>
<reference evidence="9 10" key="1">
    <citation type="submission" date="2019-05" db="EMBL/GenBank/DDBJ databases">
        <title>Comparative genomics and metabolomics analyses of clavulanic acid producing Streptomyces species provides insight into specialized metabolism and evolution of beta-lactam biosynthetic gene clusters.</title>
        <authorList>
            <person name="Moore M.A."/>
            <person name="Cruz-Morales P."/>
            <person name="Barona Gomez F."/>
            <person name="Kapil T."/>
        </authorList>
    </citation>
    <scope>NUCLEOTIDE SEQUENCE [LARGE SCALE GENOMIC DNA]</scope>
    <source>
        <strain evidence="9 10">NRRL 5741</strain>
    </source>
</reference>
<dbReference type="SUPFAM" id="SSF88946">
    <property type="entry name" value="Sigma2 domain of RNA polymerase sigma factors"/>
    <property type="match status" value="1"/>
</dbReference>
<keyword evidence="1 5" id="KW-0805">Transcription regulation</keyword>
<dbReference type="FunFam" id="1.10.601.10:FF:000003">
    <property type="entry name" value="RNA polymerase sigma factor SigA"/>
    <property type="match status" value="1"/>
</dbReference>
<dbReference type="PRINTS" id="PR00046">
    <property type="entry name" value="SIGMA70FCT"/>
</dbReference>
<evidence type="ECO:0000259" key="8">
    <source>
        <dbReference type="PROSITE" id="PS00716"/>
    </source>
</evidence>
<dbReference type="GO" id="GO:0006352">
    <property type="term" value="P:DNA-templated transcription initiation"/>
    <property type="evidence" value="ECO:0007669"/>
    <property type="project" value="UniProtKB-UniRule"/>
</dbReference>
<dbReference type="PANTHER" id="PTHR30603:SF59">
    <property type="entry name" value="RNA POLYMERASE PRINCIPAL SIGMA FACTOR HRDA"/>
    <property type="match status" value="1"/>
</dbReference>
<dbReference type="Gene3D" id="1.10.601.10">
    <property type="entry name" value="RNA Polymerase Primary Sigma Factor"/>
    <property type="match status" value="2"/>
</dbReference>
<evidence type="ECO:0000313" key="9">
    <source>
        <dbReference type="EMBL" id="MQT00161.1"/>
    </source>
</evidence>
<organism evidence="9 10">
    <name type="scientific">Streptomyces jumonjinensis</name>
    <dbReference type="NCBI Taxonomy" id="1945"/>
    <lineage>
        <taxon>Bacteria</taxon>
        <taxon>Bacillati</taxon>
        <taxon>Actinomycetota</taxon>
        <taxon>Actinomycetes</taxon>
        <taxon>Kitasatosporales</taxon>
        <taxon>Streptomycetaceae</taxon>
        <taxon>Streptomyces</taxon>
    </lineage>
</organism>
<dbReference type="InterPro" id="IPR012760">
    <property type="entry name" value="RNA_pol_sigma_RpoD_C"/>
</dbReference>
<dbReference type="PROSITE" id="PS00716">
    <property type="entry name" value="SIGMA70_2"/>
    <property type="match status" value="1"/>
</dbReference>
<dbReference type="PROSITE" id="PS00715">
    <property type="entry name" value="SIGMA70_1"/>
    <property type="match status" value="1"/>
</dbReference>
<dbReference type="SUPFAM" id="SSF88659">
    <property type="entry name" value="Sigma3 and sigma4 domains of RNA polymerase sigma factors"/>
    <property type="match status" value="2"/>
</dbReference>
<keyword evidence="10" id="KW-1185">Reference proteome</keyword>
<comment type="subcellular location">
    <subcellularLocation>
        <location evidence="5">Cytoplasm</location>
    </subcellularLocation>
</comment>
<feature type="region of interest" description="Disordered" evidence="6">
    <location>
        <begin position="72"/>
        <end position="211"/>
    </location>
</feature>
<dbReference type="NCBIfam" id="NF004561">
    <property type="entry name" value="PRK05901.1-3"/>
    <property type="match status" value="1"/>
</dbReference>
<feature type="compositionally biased region" description="Basic residues" evidence="6">
    <location>
        <begin position="136"/>
        <end position="162"/>
    </location>
</feature>
<dbReference type="FunFam" id="1.10.10.10:FF:000004">
    <property type="entry name" value="RNA polymerase sigma factor SigA"/>
    <property type="match status" value="1"/>
</dbReference>
<comment type="subunit">
    <text evidence="5">Interacts transiently with the RNA polymerase catalytic core.</text>
</comment>
<gene>
    <name evidence="5" type="primary">sigA</name>
    <name evidence="9" type="ORF">FF041_07975</name>
</gene>
<evidence type="ECO:0000256" key="6">
    <source>
        <dbReference type="SAM" id="MobiDB-lite"/>
    </source>
</evidence>
<dbReference type="HAMAP" id="MF_00963">
    <property type="entry name" value="Sigma70_RpoD_SigA"/>
    <property type="match status" value="1"/>
</dbReference>
<dbReference type="InterPro" id="IPR009042">
    <property type="entry name" value="RNA_pol_sigma70_r1_2"/>
</dbReference>
<dbReference type="Pfam" id="PF04545">
    <property type="entry name" value="Sigma70_r4"/>
    <property type="match status" value="1"/>
</dbReference>
<dbReference type="GO" id="GO:0005737">
    <property type="term" value="C:cytoplasm"/>
    <property type="evidence" value="ECO:0007669"/>
    <property type="project" value="UniProtKB-SubCell"/>
</dbReference>
<dbReference type="Pfam" id="PF00140">
    <property type="entry name" value="Sigma70_r1_2"/>
    <property type="match status" value="1"/>
</dbReference>
<comment type="caution">
    <text evidence="9">The sequence shown here is derived from an EMBL/GenBank/DDBJ whole genome shotgun (WGS) entry which is preliminary data.</text>
</comment>
<dbReference type="Proteomes" id="UP000419138">
    <property type="component" value="Unassembled WGS sequence"/>
</dbReference>
<dbReference type="Gene3D" id="1.10.10.10">
    <property type="entry name" value="Winged helix-like DNA-binding domain superfamily/Winged helix DNA-binding domain"/>
    <property type="match status" value="2"/>
</dbReference>
<dbReference type="InterPro" id="IPR050239">
    <property type="entry name" value="Sigma-70_RNA_pol_init_factors"/>
</dbReference>
<dbReference type="NCBIfam" id="NF005920">
    <property type="entry name" value="PRK07921.1"/>
    <property type="match status" value="1"/>
</dbReference>
<dbReference type="InterPro" id="IPR007624">
    <property type="entry name" value="RNA_pol_sigma70_r3"/>
</dbReference>
<dbReference type="Pfam" id="PF04539">
    <property type="entry name" value="Sigma70_r3"/>
    <property type="match status" value="1"/>
</dbReference>
<keyword evidence="3 5" id="KW-0238">DNA-binding</keyword>
<feature type="domain" description="RNA polymerase sigma-70" evidence="7">
    <location>
        <begin position="310"/>
        <end position="323"/>
    </location>
</feature>
<keyword evidence="2 5" id="KW-0731">Sigma factor</keyword>
<dbReference type="RefSeq" id="WP_323391427.1">
    <property type="nucleotide sequence ID" value="NZ_JBEPDZ010000018.1"/>
</dbReference>
<feature type="domain" description="RNA polymerase sigma-70" evidence="8">
    <location>
        <begin position="479"/>
        <end position="505"/>
    </location>
</feature>
<sequence length="519" mass="56790">MSASTSRTLPPEIAESESVMALIERGKAAGQIAGDDVRRAFEADQIPSTQWKNVLRSLNQILEEEGVTLMVSAAESPKRSRKSVAAKSPAKRTATRTVAAKTTTTKTVAATAAPKAESVDAHADDEGTATAPAKRAAAKKTAAKKTAAKKTVAKKATSKKATSKKDLDEPGEGDELLDEVQPGAKGEEEEAEGESKGFVLSDEDEDDAPAQQVAVAGATADPVKDYLKQIGKVPLLNAEQEVELAKRIEAGLFAEDKLANADKLAPKLKRELEIIAEDGRRAKNHLLEANLRLVVSLAKRYTGRGMLFLDLIQEGNLGLIRAVEKFDYTKGYKFSTYATWWIRQAITRAMADQARTIRIPVHMVEVINKLARVQRQMLQDLGREPTPEELAKELDMTPEKVIEVQKYGREPISLHTPLGEDGDSEFGDLIEDSEAVVPADAVSFTLLQEQLHSVLDTLSEREAGVVSMRFGLTDGQPKTLDEIGKVYGVTRERIRQIESKTMSKLRHPSRSQVLRDYLD</sequence>
<accession>A0A646KDJ0</accession>
<dbReference type="GO" id="GO:0003677">
    <property type="term" value="F:DNA binding"/>
    <property type="evidence" value="ECO:0007669"/>
    <property type="project" value="UniProtKB-UniRule"/>
</dbReference>
<dbReference type="NCBIfam" id="TIGR02937">
    <property type="entry name" value="sigma70-ECF"/>
    <property type="match status" value="1"/>
</dbReference>
<dbReference type="InterPro" id="IPR007627">
    <property type="entry name" value="RNA_pol_sigma70_r2"/>
</dbReference>
<feature type="DNA-binding region" description="H-T-H motif" evidence="5">
    <location>
        <begin position="480"/>
        <end position="499"/>
    </location>
</feature>
<name>A0A646KDJ0_STRJU</name>
<dbReference type="CDD" id="cd06171">
    <property type="entry name" value="Sigma70_r4"/>
    <property type="match status" value="1"/>
</dbReference>
<evidence type="ECO:0000256" key="4">
    <source>
        <dbReference type="ARBA" id="ARBA00023163"/>
    </source>
</evidence>
<dbReference type="AlphaFoldDB" id="A0A646KDJ0"/>
<dbReference type="EMBL" id="VCLA01000062">
    <property type="protein sequence ID" value="MQT00161.1"/>
    <property type="molecule type" value="Genomic_DNA"/>
</dbReference>
<feature type="compositionally biased region" description="Acidic residues" evidence="6">
    <location>
        <begin position="169"/>
        <end position="178"/>
    </location>
</feature>
<dbReference type="PANTHER" id="PTHR30603">
    <property type="entry name" value="RNA POLYMERASE SIGMA FACTOR RPO"/>
    <property type="match status" value="1"/>
</dbReference>
<dbReference type="InterPro" id="IPR000943">
    <property type="entry name" value="RNA_pol_sigma70"/>
</dbReference>
<dbReference type="InterPro" id="IPR007630">
    <property type="entry name" value="RNA_pol_sigma70_r4"/>
</dbReference>
<evidence type="ECO:0000256" key="3">
    <source>
        <dbReference type="ARBA" id="ARBA00023125"/>
    </source>
</evidence>
<dbReference type="InterPro" id="IPR014284">
    <property type="entry name" value="RNA_pol_sigma-70_dom"/>
</dbReference>
<feature type="compositionally biased region" description="Low complexity" evidence="6">
    <location>
        <begin position="95"/>
        <end position="116"/>
    </location>
</feature>
<evidence type="ECO:0000259" key="7">
    <source>
        <dbReference type="PROSITE" id="PS00715"/>
    </source>
</evidence>
<evidence type="ECO:0000256" key="1">
    <source>
        <dbReference type="ARBA" id="ARBA00023015"/>
    </source>
</evidence>
<protein>
    <recommendedName>
        <fullName evidence="5">RNA polymerase sigma factor SigA</fullName>
    </recommendedName>
</protein>
<feature type="short sequence motif" description="Interaction with polymerase core subunit RpoC" evidence="5">
    <location>
        <begin position="310"/>
        <end position="313"/>
    </location>
</feature>
<keyword evidence="5" id="KW-0963">Cytoplasm</keyword>
<dbReference type="FunFam" id="1.10.10.10:FF:000002">
    <property type="entry name" value="RNA polymerase sigma factor SigA"/>
    <property type="match status" value="1"/>
</dbReference>
<dbReference type="FunFam" id="1.10.601.10:FF:000001">
    <property type="entry name" value="RNA polymerase sigma factor SigA"/>
    <property type="match status" value="1"/>
</dbReference>
<feature type="region of interest" description="Sigma-70 factor domain-2" evidence="5">
    <location>
        <begin position="286"/>
        <end position="356"/>
    </location>
</feature>
<proteinExistence type="inferred from homology"/>
<feature type="compositionally biased region" description="Basic residues" evidence="6">
    <location>
        <begin position="79"/>
        <end position="94"/>
    </location>
</feature>
<evidence type="ECO:0000256" key="2">
    <source>
        <dbReference type="ARBA" id="ARBA00023082"/>
    </source>
</evidence>
<comment type="similarity">
    <text evidence="5">Belongs to the sigma-70 factor family. RpoD/SigA subfamily.</text>
</comment>
<keyword evidence="4 5" id="KW-0804">Transcription</keyword>
<dbReference type="InterPro" id="IPR013325">
    <property type="entry name" value="RNA_pol_sigma_r2"/>
</dbReference>
<dbReference type="GO" id="GO:0016987">
    <property type="term" value="F:sigma factor activity"/>
    <property type="evidence" value="ECO:0007669"/>
    <property type="project" value="UniProtKB-UniRule"/>
</dbReference>
<dbReference type="InterPro" id="IPR036388">
    <property type="entry name" value="WH-like_DNA-bd_sf"/>
</dbReference>
<comment type="function">
    <text evidence="5">Sigma factors are initiation factors that promote the attachment of RNA polymerase to specific initiation sites and are then released. This sigma factor is the primary sigma factor during exponential growth.</text>
</comment>
<dbReference type="InterPro" id="IPR028630">
    <property type="entry name" value="Sigma70_RpoD"/>
</dbReference>